<evidence type="ECO:0000256" key="1">
    <source>
        <dbReference type="SAM" id="Coils"/>
    </source>
</evidence>
<dbReference type="EMBL" id="CAJPWZ010002654">
    <property type="protein sequence ID" value="CAG2242333.1"/>
    <property type="molecule type" value="Genomic_DNA"/>
</dbReference>
<sequence>MDTCMYLAEKKELRNQMFQFQIENEKSLQILTNQLQHKLSAMDDKLQENTKANVTIEHEKLEQKYRELELNFTLLQENNRLLQRSYVHQKDELALLKNTTMEFRKELSELKQMKSVQQALDLHAVQSKIQSLEQKSNSLTINQNARSQDFLALYNMTRVMENKVDLMGNRVQDIETNQNTTFAAVVSNISLIEGKVSSNSKRGNY</sequence>
<accession>A0A8S3U947</accession>
<evidence type="ECO:0000313" key="2">
    <source>
        <dbReference type="EMBL" id="CAG2242333.1"/>
    </source>
</evidence>
<comment type="caution">
    <text evidence="2">The sequence shown here is derived from an EMBL/GenBank/DDBJ whole genome shotgun (WGS) entry which is preliminary data.</text>
</comment>
<dbReference type="AlphaFoldDB" id="A0A8S3U947"/>
<keyword evidence="1" id="KW-0175">Coiled coil</keyword>
<proteinExistence type="predicted"/>
<reference evidence="2" key="1">
    <citation type="submission" date="2021-03" db="EMBL/GenBank/DDBJ databases">
        <authorList>
            <person name="Bekaert M."/>
        </authorList>
    </citation>
    <scope>NUCLEOTIDE SEQUENCE</scope>
</reference>
<protein>
    <submittedName>
        <fullName evidence="2">Uncharacterized protein</fullName>
    </submittedName>
</protein>
<evidence type="ECO:0000313" key="3">
    <source>
        <dbReference type="Proteomes" id="UP000683360"/>
    </source>
</evidence>
<feature type="coiled-coil region" evidence="1">
    <location>
        <begin position="51"/>
        <end position="142"/>
    </location>
</feature>
<gene>
    <name evidence="2" type="ORF">MEDL_54521</name>
</gene>
<organism evidence="2 3">
    <name type="scientific">Mytilus edulis</name>
    <name type="common">Blue mussel</name>
    <dbReference type="NCBI Taxonomy" id="6550"/>
    <lineage>
        <taxon>Eukaryota</taxon>
        <taxon>Metazoa</taxon>
        <taxon>Spiralia</taxon>
        <taxon>Lophotrochozoa</taxon>
        <taxon>Mollusca</taxon>
        <taxon>Bivalvia</taxon>
        <taxon>Autobranchia</taxon>
        <taxon>Pteriomorphia</taxon>
        <taxon>Mytilida</taxon>
        <taxon>Mytiloidea</taxon>
        <taxon>Mytilidae</taxon>
        <taxon>Mytilinae</taxon>
        <taxon>Mytilus</taxon>
    </lineage>
</organism>
<name>A0A8S3U947_MYTED</name>
<dbReference type="Proteomes" id="UP000683360">
    <property type="component" value="Unassembled WGS sequence"/>
</dbReference>
<keyword evidence="3" id="KW-1185">Reference proteome</keyword>